<organism evidence="2 3">
    <name type="scientific">Actinomadura rayongensis</name>
    <dbReference type="NCBI Taxonomy" id="1429076"/>
    <lineage>
        <taxon>Bacteria</taxon>
        <taxon>Bacillati</taxon>
        <taxon>Actinomycetota</taxon>
        <taxon>Actinomycetes</taxon>
        <taxon>Streptosporangiales</taxon>
        <taxon>Thermomonosporaceae</taxon>
        <taxon>Actinomadura</taxon>
    </lineage>
</organism>
<dbReference type="RefSeq" id="WP_161104305.1">
    <property type="nucleotide sequence ID" value="NZ_JBHLYI010000004.1"/>
</dbReference>
<proteinExistence type="predicted"/>
<evidence type="ECO:0008006" key="4">
    <source>
        <dbReference type="Google" id="ProtNLM"/>
    </source>
</evidence>
<dbReference type="OrthoDB" id="3696204at2"/>
<reference evidence="2 3" key="1">
    <citation type="submission" date="2019-12" db="EMBL/GenBank/DDBJ databases">
        <title>Nocardia macrotermitis sp. nov. and Nocardia aurantia sp. nov., isolated from the gut of the fungus growing-termite Macrotermes natalensis.</title>
        <authorList>
            <person name="Christine B."/>
            <person name="Rene B."/>
        </authorList>
    </citation>
    <scope>NUCLEOTIDE SEQUENCE [LARGE SCALE GENOMIC DNA]</scope>
    <source>
        <strain evidence="2 3">DSM 102126</strain>
    </source>
</reference>
<keyword evidence="3" id="KW-1185">Reference proteome</keyword>
<gene>
    <name evidence="2" type="ORF">GQ466_19045</name>
</gene>
<evidence type="ECO:0000313" key="3">
    <source>
        <dbReference type="Proteomes" id="UP000431901"/>
    </source>
</evidence>
<feature type="region of interest" description="Disordered" evidence="1">
    <location>
        <begin position="45"/>
        <end position="64"/>
    </location>
</feature>
<evidence type="ECO:0000313" key="2">
    <source>
        <dbReference type="EMBL" id="MXQ66120.1"/>
    </source>
</evidence>
<sequence>MRMIPAGIHMLCPCCGGAGVRPVPRAAVQAGEITTAVSPENCRPCEGTGWLPPKHDDPSPGAAD</sequence>
<evidence type="ECO:0000256" key="1">
    <source>
        <dbReference type="SAM" id="MobiDB-lite"/>
    </source>
</evidence>
<dbReference type="AlphaFoldDB" id="A0A6I4WBE3"/>
<accession>A0A6I4WBE3</accession>
<comment type="caution">
    <text evidence="2">The sequence shown here is derived from an EMBL/GenBank/DDBJ whole genome shotgun (WGS) entry which is preliminary data.</text>
</comment>
<protein>
    <recommendedName>
        <fullName evidence="4">Molecular chaperone DnaJ</fullName>
    </recommendedName>
</protein>
<dbReference type="EMBL" id="WUTW01000003">
    <property type="protein sequence ID" value="MXQ66120.1"/>
    <property type="molecule type" value="Genomic_DNA"/>
</dbReference>
<name>A0A6I4WBE3_9ACTN</name>
<dbReference type="Proteomes" id="UP000431901">
    <property type="component" value="Unassembled WGS sequence"/>
</dbReference>